<protein>
    <recommendedName>
        <fullName evidence="12">Dynein heavy chain linker domain-containing protein</fullName>
    </recommendedName>
</protein>
<gene>
    <name evidence="13" type="ORF">SMRZ_LOCUS11951</name>
</gene>
<evidence type="ECO:0000313" key="13">
    <source>
        <dbReference type="EMBL" id="VDO97932.1"/>
    </source>
</evidence>
<keyword evidence="14" id="KW-1185">Reference proteome</keyword>
<evidence type="ECO:0000313" key="14">
    <source>
        <dbReference type="Proteomes" id="UP000277204"/>
    </source>
</evidence>
<organism evidence="13 14">
    <name type="scientific">Schistosoma margrebowiei</name>
    <dbReference type="NCBI Taxonomy" id="48269"/>
    <lineage>
        <taxon>Eukaryota</taxon>
        <taxon>Metazoa</taxon>
        <taxon>Spiralia</taxon>
        <taxon>Lophotrochozoa</taxon>
        <taxon>Platyhelminthes</taxon>
        <taxon>Trematoda</taxon>
        <taxon>Digenea</taxon>
        <taxon>Strigeidida</taxon>
        <taxon>Schistosomatoidea</taxon>
        <taxon>Schistosomatidae</taxon>
        <taxon>Schistosoma</taxon>
    </lineage>
</organism>
<dbReference type="Pfam" id="PF08393">
    <property type="entry name" value="DHC_N2"/>
    <property type="match status" value="1"/>
</dbReference>
<proteinExistence type="predicted"/>
<keyword evidence="10" id="KW-0206">Cytoskeleton</keyword>
<evidence type="ECO:0000256" key="4">
    <source>
        <dbReference type="ARBA" id="ARBA00022741"/>
    </source>
</evidence>
<dbReference type="GO" id="GO:0007018">
    <property type="term" value="P:microtubule-based movement"/>
    <property type="evidence" value="ECO:0007669"/>
    <property type="project" value="InterPro"/>
</dbReference>
<evidence type="ECO:0000256" key="5">
    <source>
        <dbReference type="ARBA" id="ARBA00022840"/>
    </source>
</evidence>
<evidence type="ECO:0000256" key="9">
    <source>
        <dbReference type="ARBA" id="ARBA00023175"/>
    </source>
</evidence>
<keyword evidence="6" id="KW-0243">Dynein</keyword>
<dbReference type="Proteomes" id="UP000277204">
    <property type="component" value="Unassembled WGS sequence"/>
</dbReference>
<evidence type="ECO:0000256" key="2">
    <source>
        <dbReference type="ARBA" id="ARBA00022490"/>
    </source>
</evidence>
<dbReference type="GO" id="GO:0005874">
    <property type="term" value="C:microtubule"/>
    <property type="evidence" value="ECO:0007669"/>
    <property type="project" value="UniProtKB-KW"/>
</dbReference>
<dbReference type="GO" id="GO:0045505">
    <property type="term" value="F:dynein intermediate chain binding"/>
    <property type="evidence" value="ECO:0007669"/>
    <property type="project" value="InterPro"/>
</dbReference>
<evidence type="ECO:0000256" key="8">
    <source>
        <dbReference type="ARBA" id="ARBA00023069"/>
    </source>
</evidence>
<evidence type="ECO:0000256" key="7">
    <source>
        <dbReference type="ARBA" id="ARBA00023054"/>
    </source>
</evidence>
<dbReference type="InterPro" id="IPR013602">
    <property type="entry name" value="Dynein_heavy_linker"/>
</dbReference>
<evidence type="ECO:0000256" key="11">
    <source>
        <dbReference type="ARBA" id="ARBA00023273"/>
    </source>
</evidence>
<dbReference type="PANTHER" id="PTHR22878:SF63">
    <property type="entry name" value="DYNEIN AXONEMAL HEAVY CHAIN 10"/>
    <property type="match status" value="1"/>
</dbReference>
<accession>A0A3P8DP72</accession>
<keyword evidence="11" id="KW-0966">Cell projection</keyword>
<dbReference type="InterPro" id="IPR026983">
    <property type="entry name" value="DHC"/>
</dbReference>
<dbReference type="EMBL" id="UZAI01007088">
    <property type="protein sequence ID" value="VDO97932.1"/>
    <property type="molecule type" value="Genomic_DNA"/>
</dbReference>
<dbReference type="GO" id="GO:0030286">
    <property type="term" value="C:dynein complex"/>
    <property type="evidence" value="ECO:0007669"/>
    <property type="project" value="UniProtKB-KW"/>
</dbReference>
<keyword evidence="4" id="KW-0547">Nucleotide-binding</keyword>
<keyword evidence="3" id="KW-0493">Microtubule</keyword>
<keyword evidence="7" id="KW-0175">Coiled coil</keyword>
<feature type="domain" description="Dynein heavy chain linker" evidence="12">
    <location>
        <begin position="126"/>
        <end position="269"/>
    </location>
</feature>
<evidence type="ECO:0000256" key="1">
    <source>
        <dbReference type="ARBA" id="ARBA00004430"/>
    </source>
</evidence>
<dbReference type="GO" id="GO:0005930">
    <property type="term" value="C:axoneme"/>
    <property type="evidence" value="ECO:0007669"/>
    <property type="project" value="UniProtKB-SubCell"/>
</dbReference>
<evidence type="ECO:0000259" key="12">
    <source>
        <dbReference type="Pfam" id="PF08393"/>
    </source>
</evidence>
<keyword evidence="8" id="KW-0969">Cilium</keyword>
<dbReference type="PANTHER" id="PTHR22878">
    <property type="entry name" value="DYNEIN HEAVY CHAIN 6, AXONEMAL-LIKE-RELATED"/>
    <property type="match status" value="1"/>
</dbReference>
<keyword evidence="2" id="KW-0963">Cytoplasm</keyword>
<comment type="subcellular location">
    <subcellularLocation>
        <location evidence="1">Cytoplasm</location>
        <location evidence="1">Cytoskeleton</location>
        <location evidence="1">Cilium axoneme</location>
    </subcellularLocation>
</comment>
<reference evidence="13 14" key="1">
    <citation type="submission" date="2018-11" db="EMBL/GenBank/DDBJ databases">
        <authorList>
            <consortium name="Pathogen Informatics"/>
        </authorList>
    </citation>
    <scope>NUCLEOTIDE SEQUENCE [LARGE SCALE GENOMIC DNA]</scope>
    <source>
        <strain evidence="13 14">Zambia</strain>
    </source>
</reference>
<dbReference type="AlphaFoldDB" id="A0A3P8DP72"/>
<dbReference type="FunFam" id="1.10.287.2620:FF:000002">
    <property type="entry name" value="Dynein heavy chain 2, axonemal"/>
    <property type="match status" value="1"/>
</dbReference>
<keyword evidence="5" id="KW-0067">ATP-binding</keyword>
<evidence type="ECO:0000256" key="6">
    <source>
        <dbReference type="ARBA" id="ARBA00023017"/>
    </source>
</evidence>
<name>A0A3P8DP72_9TREM</name>
<dbReference type="Gene3D" id="1.10.287.2620">
    <property type="match status" value="1"/>
</dbReference>
<evidence type="ECO:0000256" key="10">
    <source>
        <dbReference type="ARBA" id="ARBA00023212"/>
    </source>
</evidence>
<keyword evidence="9" id="KW-0505">Motor protein</keyword>
<dbReference type="GO" id="GO:0005524">
    <property type="term" value="F:ATP binding"/>
    <property type="evidence" value="ECO:0007669"/>
    <property type="project" value="UniProtKB-KW"/>
</dbReference>
<sequence>MTELKDILRAIHEIRLTTLETEEKLIDIEERYRLLNYHNLPVPENEIESVKSLRSVWMNLLKFANYKEHTLSRIKNKFAKITLEDITKFDQLEYHEELNELEIKRKELTSAEQLFNLPLTQYPQLINIQKELNGLDQLFNIYLKQKQSREEWSQILWRDLNISILQSGIESYLKDLRNLPKSIRTLPIGRVVFEQIRTFRDSLPLFLDLKNEALRERHWNELMRKTGQTFDMNPETFTLANIFSMELHRFTDQISEIVAFAIKELSIEKV</sequence>
<dbReference type="GO" id="GO:0051959">
    <property type="term" value="F:dynein light intermediate chain binding"/>
    <property type="evidence" value="ECO:0007669"/>
    <property type="project" value="InterPro"/>
</dbReference>
<evidence type="ECO:0000256" key="3">
    <source>
        <dbReference type="ARBA" id="ARBA00022701"/>
    </source>
</evidence>